<evidence type="ECO:0000256" key="2">
    <source>
        <dbReference type="ARBA" id="ARBA00022723"/>
    </source>
</evidence>
<feature type="domain" description="4Fe-4S ferredoxin-type" evidence="5">
    <location>
        <begin position="5"/>
        <end position="34"/>
    </location>
</feature>
<dbReference type="PANTHER" id="PTHR43687:SF1">
    <property type="entry name" value="FERREDOXIN III"/>
    <property type="match status" value="1"/>
</dbReference>
<name>A0A4Q9H125_9BURK</name>
<evidence type="ECO:0000256" key="1">
    <source>
        <dbReference type="ARBA" id="ARBA00022485"/>
    </source>
</evidence>
<dbReference type="SUPFAM" id="SSF54862">
    <property type="entry name" value="4Fe-4S ferredoxins"/>
    <property type="match status" value="1"/>
</dbReference>
<dbReference type="InterPro" id="IPR050572">
    <property type="entry name" value="Fe-S_Ferredoxin"/>
</dbReference>
<proteinExistence type="predicted"/>
<dbReference type="AlphaFoldDB" id="A0A4Q9H125"/>
<evidence type="ECO:0000256" key="4">
    <source>
        <dbReference type="ARBA" id="ARBA00023014"/>
    </source>
</evidence>
<keyword evidence="7" id="KW-1185">Reference proteome</keyword>
<keyword evidence="3" id="KW-0408">Iron</keyword>
<feature type="domain" description="4Fe-4S ferredoxin-type" evidence="5">
    <location>
        <begin position="43"/>
        <end position="72"/>
    </location>
</feature>
<accession>A0A4Q9H125</accession>
<dbReference type="PANTHER" id="PTHR43687">
    <property type="entry name" value="ADENYLYLSULFATE REDUCTASE, BETA SUBUNIT"/>
    <property type="match status" value="1"/>
</dbReference>
<gene>
    <name evidence="6" type="ORF">EYS42_15675</name>
</gene>
<dbReference type="GO" id="GO:0046872">
    <property type="term" value="F:metal ion binding"/>
    <property type="evidence" value="ECO:0007669"/>
    <property type="project" value="UniProtKB-KW"/>
</dbReference>
<keyword evidence="2" id="KW-0479">Metal-binding</keyword>
<dbReference type="InterPro" id="IPR017900">
    <property type="entry name" value="4Fe4S_Fe_S_CS"/>
</dbReference>
<evidence type="ECO:0000259" key="5">
    <source>
        <dbReference type="PROSITE" id="PS51379"/>
    </source>
</evidence>
<protein>
    <submittedName>
        <fullName evidence="6">4Fe-4S dicluster domain-containing protein</fullName>
    </submittedName>
</protein>
<dbReference type="Proteomes" id="UP000292120">
    <property type="component" value="Unassembled WGS sequence"/>
</dbReference>
<keyword evidence="4" id="KW-0411">Iron-sulfur</keyword>
<dbReference type="InterPro" id="IPR017896">
    <property type="entry name" value="4Fe4S_Fe-S-bd"/>
</dbReference>
<dbReference type="EMBL" id="SIXI01000008">
    <property type="protein sequence ID" value="TBO27874.1"/>
    <property type="molecule type" value="Genomic_DNA"/>
</dbReference>
<dbReference type="RefSeq" id="WP_130969144.1">
    <property type="nucleotide sequence ID" value="NZ_SIXI01000008.1"/>
</dbReference>
<evidence type="ECO:0000313" key="6">
    <source>
        <dbReference type="EMBL" id="TBO27874.1"/>
    </source>
</evidence>
<comment type="caution">
    <text evidence="6">The sequence shown here is derived from an EMBL/GenBank/DDBJ whole genome shotgun (WGS) entry which is preliminary data.</text>
</comment>
<evidence type="ECO:0000313" key="7">
    <source>
        <dbReference type="Proteomes" id="UP000292120"/>
    </source>
</evidence>
<dbReference type="PROSITE" id="PS00198">
    <property type="entry name" value="4FE4S_FER_1"/>
    <property type="match status" value="2"/>
</dbReference>
<dbReference type="PROSITE" id="PS51379">
    <property type="entry name" value="4FE4S_FER_2"/>
    <property type="match status" value="2"/>
</dbReference>
<sequence>MSPKALPAVDPDRCTGCGRCVAACPPKVLWLEAVHPKGWGPKVSALHDPGHCTGCARCVVVCPFEAIAMVRTAGSNG</sequence>
<dbReference type="OrthoDB" id="9781785at2"/>
<dbReference type="Gene3D" id="3.30.70.20">
    <property type="match status" value="2"/>
</dbReference>
<dbReference type="GO" id="GO:0051539">
    <property type="term" value="F:4 iron, 4 sulfur cluster binding"/>
    <property type="evidence" value="ECO:0007669"/>
    <property type="project" value="UniProtKB-KW"/>
</dbReference>
<reference evidence="6 7" key="1">
    <citation type="submission" date="2019-02" db="EMBL/GenBank/DDBJ databases">
        <title>Aquabacterium sp. strain KMB7.</title>
        <authorList>
            <person name="Chen W.-M."/>
        </authorList>
    </citation>
    <scope>NUCLEOTIDE SEQUENCE [LARGE SCALE GENOMIC DNA]</scope>
    <source>
        <strain evidence="6 7">KMB7</strain>
    </source>
</reference>
<dbReference type="Pfam" id="PF12838">
    <property type="entry name" value="Fer4_7"/>
    <property type="match status" value="1"/>
</dbReference>
<organism evidence="6 7">
    <name type="scientific">Aquabacterium lacunae</name>
    <dbReference type="NCBI Taxonomy" id="2528630"/>
    <lineage>
        <taxon>Bacteria</taxon>
        <taxon>Pseudomonadati</taxon>
        <taxon>Pseudomonadota</taxon>
        <taxon>Betaproteobacteria</taxon>
        <taxon>Burkholderiales</taxon>
        <taxon>Aquabacterium</taxon>
    </lineage>
</organism>
<keyword evidence="1" id="KW-0004">4Fe-4S</keyword>
<evidence type="ECO:0000256" key="3">
    <source>
        <dbReference type="ARBA" id="ARBA00023004"/>
    </source>
</evidence>